<dbReference type="SUPFAM" id="SSF50104">
    <property type="entry name" value="Translation proteins SH3-like domain"/>
    <property type="match status" value="1"/>
</dbReference>
<dbReference type="InterPro" id="IPR001857">
    <property type="entry name" value="Ribosomal_bL19"/>
</dbReference>
<dbReference type="GO" id="GO:0006412">
    <property type="term" value="P:translation"/>
    <property type="evidence" value="ECO:0007669"/>
    <property type="project" value="UniProtKB-UniRule"/>
</dbReference>
<evidence type="ECO:0000313" key="7">
    <source>
        <dbReference type="EMBL" id="PJE57570.1"/>
    </source>
</evidence>
<evidence type="ECO:0000256" key="2">
    <source>
        <dbReference type="ARBA" id="ARBA00022980"/>
    </source>
</evidence>
<dbReference type="PANTHER" id="PTHR15680">
    <property type="entry name" value="RIBOSOMAL PROTEIN L19"/>
    <property type="match status" value="1"/>
</dbReference>
<comment type="caution">
    <text evidence="7">The sequence shown here is derived from an EMBL/GenBank/DDBJ whole genome shotgun (WGS) entry which is preliminary data.</text>
</comment>
<dbReference type="Pfam" id="PF01245">
    <property type="entry name" value="Ribosomal_L19"/>
    <property type="match status" value="1"/>
</dbReference>
<comment type="similarity">
    <text evidence="1 5 6">Belongs to the bacterial ribosomal protein bL19 family.</text>
</comment>
<protein>
    <recommendedName>
        <fullName evidence="4 5">Large ribosomal subunit protein bL19</fullName>
    </recommendedName>
</protein>
<dbReference type="GO" id="GO:0003735">
    <property type="term" value="F:structural constituent of ribosome"/>
    <property type="evidence" value="ECO:0007669"/>
    <property type="project" value="InterPro"/>
</dbReference>
<keyword evidence="2 5" id="KW-0689">Ribosomal protein</keyword>
<dbReference type="Gene3D" id="2.30.30.790">
    <property type="match status" value="1"/>
</dbReference>
<accession>A0A2M8KCB7</accession>
<dbReference type="InterPro" id="IPR008991">
    <property type="entry name" value="Translation_prot_SH3-like_sf"/>
</dbReference>
<dbReference type="EMBL" id="PFDX01000013">
    <property type="protein sequence ID" value="PJE57570.1"/>
    <property type="molecule type" value="Genomic_DNA"/>
</dbReference>
<proteinExistence type="inferred from homology"/>
<dbReference type="PANTHER" id="PTHR15680:SF9">
    <property type="entry name" value="LARGE RIBOSOMAL SUBUNIT PROTEIN BL19M"/>
    <property type="match status" value="1"/>
</dbReference>
<evidence type="ECO:0000256" key="4">
    <source>
        <dbReference type="ARBA" id="ARBA00035171"/>
    </source>
</evidence>
<evidence type="ECO:0000256" key="1">
    <source>
        <dbReference type="ARBA" id="ARBA00005781"/>
    </source>
</evidence>
<gene>
    <name evidence="5" type="primary">rplS</name>
    <name evidence="7" type="ORF">COU82_01340</name>
</gene>
<dbReference type="AlphaFoldDB" id="A0A2M8KCB7"/>
<evidence type="ECO:0000256" key="5">
    <source>
        <dbReference type="HAMAP-Rule" id="MF_00402"/>
    </source>
</evidence>
<dbReference type="NCBIfam" id="TIGR01024">
    <property type="entry name" value="rplS_bact"/>
    <property type="match status" value="1"/>
</dbReference>
<keyword evidence="3 5" id="KW-0687">Ribonucleoprotein</keyword>
<dbReference type="InterPro" id="IPR038657">
    <property type="entry name" value="Ribosomal_bL19_sf"/>
</dbReference>
<evidence type="ECO:0000313" key="8">
    <source>
        <dbReference type="Proteomes" id="UP000231648"/>
    </source>
</evidence>
<reference evidence="8" key="1">
    <citation type="submission" date="2017-09" db="EMBL/GenBank/DDBJ databases">
        <title>Depth-based differentiation of microbial function through sediment-hosted aquifers and enrichment of novel symbionts in the deep terrestrial subsurface.</title>
        <authorList>
            <person name="Probst A.J."/>
            <person name="Ladd B."/>
            <person name="Jarett J.K."/>
            <person name="Geller-Mcgrath D.E."/>
            <person name="Sieber C.M.K."/>
            <person name="Emerson J.B."/>
            <person name="Anantharaman K."/>
            <person name="Thomas B.C."/>
            <person name="Malmstrom R."/>
            <person name="Stieglmeier M."/>
            <person name="Klingl A."/>
            <person name="Woyke T."/>
            <person name="Ryan C.M."/>
            <person name="Banfield J.F."/>
        </authorList>
    </citation>
    <scope>NUCLEOTIDE SEQUENCE [LARGE SCALE GENOMIC DNA]</scope>
</reference>
<organism evidence="7 8">
    <name type="scientific">Candidatus Portnoybacteria bacterium CG10_big_fil_rev_8_21_14_0_10_38_18</name>
    <dbReference type="NCBI Taxonomy" id="1974813"/>
    <lineage>
        <taxon>Bacteria</taxon>
        <taxon>Candidatus Portnoyibacteriota</taxon>
    </lineage>
</organism>
<dbReference type="Proteomes" id="UP000231648">
    <property type="component" value="Unassembled WGS sequence"/>
</dbReference>
<evidence type="ECO:0000256" key="6">
    <source>
        <dbReference type="RuleBase" id="RU000559"/>
    </source>
</evidence>
<sequence>MSTKLDVFNQSQLKKEIPDIRPGDVVRVHVELAEKTKRGGEKIQVFEGLVIARKHGKGANATFTVRKISDGVGVERIFPFHLPSIIKIETVKRSKVRRAKLYYMRKLAGKKARMKTKELLGAELGAEEKPKEQPKTE</sequence>
<dbReference type="PRINTS" id="PR00061">
    <property type="entry name" value="RIBOSOMALL19"/>
</dbReference>
<evidence type="ECO:0000256" key="3">
    <source>
        <dbReference type="ARBA" id="ARBA00023274"/>
    </source>
</evidence>
<name>A0A2M8KCB7_9BACT</name>
<dbReference type="GO" id="GO:0022625">
    <property type="term" value="C:cytosolic large ribosomal subunit"/>
    <property type="evidence" value="ECO:0007669"/>
    <property type="project" value="TreeGrafter"/>
</dbReference>
<dbReference type="HAMAP" id="MF_00402">
    <property type="entry name" value="Ribosomal_bL19"/>
    <property type="match status" value="1"/>
</dbReference>
<comment type="function">
    <text evidence="5 6">This protein is located at the 30S-50S ribosomal subunit interface and may play a role in the structure and function of the aminoacyl-tRNA binding site.</text>
</comment>